<evidence type="ECO:0000256" key="3">
    <source>
        <dbReference type="ARBA" id="ARBA00048707"/>
    </source>
</evidence>
<dbReference type="InterPro" id="IPR023476">
    <property type="entry name" value="Pep_tRNA_hydro_II_dom_sf"/>
</dbReference>
<dbReference type="SUPFAM" id="SSF102462">
    <property type="entry name" value="Peptidyl-tRNA hydrolase II"/>
    <property type="match status" value="1"/>
</dbReference>
<proteinExistence type="predicted"/>
<name>A0A1H2L2E4_9ACTN</name>
<evidence type="ECO:0000256" key="1">
    <source>
        <dbReference type="ARBA" id="ARBA00013260"/>
    </source>
</evidence>
<dbReference type="Pfam" id="PF01981">
    <property type="entry name" value="PTH2"/>
    <property type="match status" value="1"/>
</dbReference>
<dbReference type="GO" id="GO:0004045">
    <property type="term" value="F:peptidyl-tRNA hydrolase activity"/>
    <property type="evidence" value="ECO:0007669"/>
    <property type="project" value="UniProtKB-EC"/>
</dbReference>
<organism evidence="4 5">
    <name type="scientific">Jiangella alkaliphila</name>
    <dbReference type="NCBI Taxonomy" id="419479"/>
    <lineage>
        <taxon>Bacteria</taxon>
        <taxon>Bacillati</taxon>
        <taxon>Actinomycetota</taxon>
        <taxon>Actinomycetes</taxon>
        <taxon>Jiangellales</taxon>
        <taxon>Jiangellaceae</taxon>
        <taxon>Jiangella</taxon>
    </lineage>
</organism>
<sequence>MSEPAPDGGWAMQIVVHLPRPGSPEGDPPTRKALLEAVATAVGRLVDACYADGADPEWAAAIRHYEDGWIRKVVRRARGIGWRRVQDLPGVGVEHDGAGVRALLPGPADAVPDDVRKLQVGGTEAADDADEATPDGEYDDQPAAITVVTNPAVTMTAGKAAAQAGHAAQLAWHAMPSARRDDWAAAGCPVTVLAPTDSDWATALAGAAVVVRDGGLTEVRPGTTTAIAWW</sequence>
<keyword evidence="5" id="KW-1185">Reference proteome</keyword>
<dbReference type="InterPro" id="IPR002833">
    <property type="entry name" value="PTH2"/>
</dbReference>
<protein>
    <recommendedName>
        <fullName evidence="1">peptidyl-tRNA hydrolase</fullName>
        <ecNumber evidence="1">3.1.1.29</ecNumber>
    </recommendedName>
</protein>
<comment type="catalytic activity">
    <reaction evidence="3">
        <text>an N-acyl-L-alpha-aminoacyl-tRNA + H2O = an N-acyl-L-amino acid + a tRNA + H(+)</text>
        <dbReference type="Rhea" id="RHEA:54448"/>
        <dbReference type="Rhea" id="RHEA-COMP:10123"/>
        <dbReference type="Rhea" id="RHEA-COMP:13883"/>
        <dbReference type="ChEBI" id="CHEBI:15377"/>
        <dbReference type="ChEBI" id="CHEBI:15378"/>
        <dbReference type="ChEBI" id="CHEBI:59874"/>
        <dbReference type="ChEBI" id="CHEBI:78442"/>
        <dbReference type="ChEBI" id="CHEBI:138191"/>
        <dbReference type="EC" id="3.1.1.29"/>
    </reaction>
</comment>
<dbReference type="OrthoDB" id="5184773at2"/>
<dbReference type="EC" id="3.1.1.29" evidence="1"/>
<dbReference type="Gene3D" id="3.40.1490.10">
    <property type="entry name" value="Bit1"/>
    <property type="match status" value="1"/>
</dbReference>
<accession>A0A1H2L2E4</accession>
<dbReference type="RefSeq" id="WP_052763122.1">
    <property type="nucleotide sequence ID" value="NZ_LBMC01000065.1"/>
</dbReference>
<evidence type="ECO:0000313" key="5">
    <source>
        <dbReference type="Proteomes" id="UP000182977"/>
    </source>
</evidence>
<dbReference type="AlphaFoldDB" id="A0A1H2L2E4"/>
<keyword evidence="2 4" id="KW-0378">Hydrolase</keyword>
<evidence type="ECO:0000313" key="4">
    <source>
        <dbReference type="EMBL" id="SDU75099.1"/>
    </source>
</evidence>
<dbReference type="EMBL" id="LT629791">
    <property type="protein sequence ID" value="SDU75099.1"/>
    <property type="molecule type" value="Genomic_DNA"/>
</dbReference>
<dbReference type="STRING" id="419479.SAMN04488563_4888"/>
<gene>
    <name evidence="4" type="ORF">SAMN04488563_4888</name>
</gene>
<reference evidence="5" key="1">
    <citation type="submission" date="2016-10" db="EMBL/GenBank/DDBJ databases">
        <authorList>
            <person name="Varghese N."/>
            <person name="Submissions S."/>
        </authorList>
    </citation>
    <scope>NUCLEOTIDE SEQUENCE [LARGE SCALE GENOMIC DNA]</scope>
    <source>
        <strain evidence="5">DSM 45079</strain>
    </source>
</reference>
<dbReference type="Proteomes" id="UP000182977">
    <property type="component" value="Chromosome I"/>
</dbReference>
<evidence type="ECO:0000256" key="2">
    <source>
        <dbReference type="ARBA" id="ARBA00022801"/>
    </source>
</evidence>